<dbReference type="GO" id="GO:0007165">
    <property type="term" value="P:signal transduction"/>
    <property type="evidence" value="ECO:0007669"/>
    <property type="project" value="InterPro"/>
</dbReference>
<keyword evidence="6" id="KW-0547">Nucleotide-binding</keyword>
<dbReference type="Pfam" id="PF00672">
    <property type="entry name" value="HAMP"/>
    <property type="match status" value="1"/>
</dbReference>
<evidence type="ECO:0000313" key="15">
    <source>
        <dbReference type="Proteomes" id="UP001139125"/>
    </source>
</evidence>
<keyword evidence="5" id="KW-0808">Transferase</keyword>
<dbReference type="PROSITE" id="PS50112">
    <property type="entry name" value="PAS"/>
    <property type="match status" value="1"/>
</dbReference>
<dbReference type="SMART" id="SM00304">
    <property type="entry name" value="HAMP"/>
    <property type="match status" value="1"/>
</dbReference>
<evidence type="ECO:0000256" key="8">
    <source>
        <dbReference type="ARBA" id="ARBA00022840"/>
    </source>
</evidence>
<comment type="subcellular location">
    <subcellularLocation>
        <location evidence="2">Membrane</location>
    </subcellularLocation>
</comment>
<dbReference type="AlphaFoldDB" id="A0A9X2L200"/>
<dbReference type="Gene3D" id="3.30.450.20">
    <property type="entry name" value="PAS domain"/>
    <property type="match status" value="1"/>
</dbReference>
<evidence type="ECO:0000259" key="10">
    <source>
        <dbReference type="PROSITE" id="PS50109"/>
    </source>
</evidence>
<protein>
    <recommendedName>
        <fullName evidence="3">histidine kinase</fullName>
        <ecNumber evidence="3">2.7.13.3</ecNumber>
    </recommendedName>
</protein>
<dbReference type="GO" id="GO:0004673">
    <property type="term" value="F:protein histidine kinase activity"/>
    <property type="evidence" value="ECO:0007669"/>
    <property type="project" value="UniProtKB-EC"/>
</dbReference>
<feature type="domain" description="PAS" evidence="11">
    <location>
        <begin position="271"/>
        <end position="323"/>
    </location>
</feature>
<accession>A0A9X2L200</accession>
<dbReference type="InterPro" id="IPR011495">
    <property type="entry name" value="Sig_transdc_His_kin_sub2_dim/P"/>
</dbReference>
<dbReference type="Pfam" id="PF13426">
    <property type="entry name" value="PAS_9"/>
    <property type="match status" value="1"/>
</dbReference>
<feature type="domain" description="PAC" evidence="12">
    <location>
        <begin position="339"/>
        <end position="391"/>
    </location>
</feature>
<dbReference type="SMART" id="SM00387">
    <property type="entry name" value="HATPase_c"/>
    <property type="match status" value="1"/>
</dbReference>
<comment type="catalytic activity">
    <reaction evidence="1">
        <text>ATP + protein L-histidine = ADP + protein N-phospho-L-histidine.</text>
        <dbReference type="EC" id="2.7.13.3"/>
    </reaction>
</comment>
<dbReference type="InterPro" id="IPR001610">
    <property type="entry name" value="PAC"/>
</dbReference>
<dbReference type="SUPFAM" id="SSF55874">
    <property type="entry name" value="ATPase domain of HSP90 chaperone/DNA topoisomerase II/histidine kinase"/>
    <property type="match status" value="1"/>
</dbReference>
<dbReference type="SMART" id="SM00086">
    <property type="entry name" value="PAC"/>
    <property type="match status" value="1"/>
</dbReference>
<evidence type="ECO:0000313" key="14">
    <source>
        <dbReference type="EMBL" id="MCP9290873.1"/>
    </source>
</evidence>
<feature type="domain" description="HAMP" evidence="13">
    <location>
        <begin position="218"/>
        <end position="270"/>
    </location>
</feature>
<evidence type="ECO:0000259" key="12">
    <source>
        <dbReference type="PROSITE" id="PS50113"/>
    </source>
</evidence>
<dbReference type="SUPFAM" id="SSF55785">
    <property type="entry name" value="PYP-like sensor domain (PAS domain)"/>
    <property type="match status" value="1"/>
</dbReference>
<name>A0A9X2L200_9BACT</name>
<evidence type="ECO:0000256" key="9">
    <source>
        <dbReference type="ARBA" id="ARBA00023026"/>
    </source>
</evidence>
<dbReference type="PANTHER" id="PTHR41523:SF8">
    <property type="entry name" value="ETHYLENE RESPONSE SENSOR PROTEIN"/>
    <property type="match status" value="1"/>
</dbReference>
<dbReference type="CDD" id="cd00130">
    <property type="entry name" value="PAS"/>
    <property type="match status" value="1"/>
</dbReference>
<dbReference type="InterPro" id="IPR003594">
    <property type="entry name" value="HATPase_dom"/>
</dbReference>
<evidence type="ECO:0000259" key="11">
    <source>
        <dbReference type="PROSITE" id="PS50112"/>
    </source>
</evidence>
<dbReference type="Gene3D" id="3.30.565.10">
    <property type="entry name" value="Histidine kinase-like ATPase, C-terminal domain"/>
    <property type="match status" value="1"/>
</dbReference>
<dbReference type="InterPro" id="IPR005467">
    <property type="entry name" value="His_kinase_dom"/>
</dbReference>
<dbReference type="SMART" id="SM00091">
    <property type="entry name" value="PAS"/>
    <property type="match status" value="1"/>
</dbReference>
<keyword evidence="8" id="KW-0067">ATP-binding</keyword>
<dbReference type="Gene3D" id="6.10.340.10">
    <property type="match status" value="1"/>
</dbReference>
<dbReference type="GO" id="GO:0005524">
    <property type="term" value="F:ATP binding"/>
    <property type="evidence" value="ECO:0007669"/>
    <property type="project" value="UniProtKB-KW"/>
</dbReference>
<dbReference type="Pfam" id="PF07568">
    <property type="entry name" value="HisKA_2"/>
    <property type="match status" value="1"/>
</dbReference>
<keyword evidence="4" id="KW-0597">Phosphoprotein</keyword>
<dbReference type="Proteomes" id="UP001139125">
    <property type="component" value="Unassembled WGS sequence"/>
</dbReference>
<dbReference type="Pfam" id="PF13581">
    <property type="entry name" value="HATPase_c_2"/>
    <property type="match status" value="1"/>
</dbReference>
<dbReference type="PANTHER" id="PTHR41523">
    <property type="entry name" value="TWO-COMPONENT SYSTEM SENSOR PROTEIN"/>
    <property type="match status" value="1"/>
</dbReference>
<dbReference type="InterPro" id="IPR000700">
    <property type="entry name" value="PAS-assoc_C"/>
</dbReference>
<dbReference type="InterPro" id="IPR000014">
    <property type="entry name" value="PAS"/>
</dbReference>
<evidence type="ECO:0000256" key="6">
    <source>
        <dbReference type="ARBA" id="ARBA00022741"/>
    </source>
</evidence>
<evidence type="ECO:0000256" key="3">
    <source>
        <dbReference type="ARBA" id="ARBA00012438"/>
    </source>
</evidence>
<dbReference type="GO" id="GO:0016020">
    <property type="term" value="C:membrane"/>
    <property type="evidence" value="ECO:0007669"/>
    <property type="project" value="UniProtKB-SubCell"/>
</dbReference>
<evidence type="ECO:0000256" key="5">
    <source>
        <dbReference type="ARBA" id="ARBA00022679"/>
    </source>
</evidence>
<feature type="domain" description="Histidine kinase" evidence="10">
    <location>
        <begin position="402"/>
        <end position="597"/>
    </location>
</feature>
<sequence length="601" mass="67737">MRLGTKIIIGFICISLLLAVVGFISDQFTSEIRQEQLRSVNEASEVVIYTGEMERSLFQSLIFLNGIREALVVEKNYDTVQELPAVVELISQFEGELKQFETAYAKLEDLLVQDQRLPEDVNELLMSYEVYKSIAKQWLDLGEEDFAQANIMFINSIEPYFRNNIIPEITQLRSFVLSIQEQRNVQLTNSLERAELINYIATLSSVLLAIVLAVYIYRSIANPLARLSATAKKLGEGKLDERIEVASKDEIGELSEAFNSMAAGLQKKTVSKAYVDNIIESIQEALFVTDNDGTLIRVNSAAADLMGYRVEEMTHRPIRDFYNMKGMRKEYEQNRKDKKSFEFSLVHKEGHLLSVLFSEAELMDTQGNKVGTVSVASDISERKKQEEEIRGSLKEKEVMLAEIHHRVKNNLAVISGLLQLQSYSAKNTEVEKALSDSQMRIQSIALVHEMLYESESLAYIDYDKYVNDLLQAISSMHMNGQKNIKLSADVDPISLSINQAIPCSLLINELIVNAFKHAFKGQQEGKINVKMTEEDGKIKMIISDTGQGFEVDKFTDSDSLGSTLIKTLAGQLEGDFEILESSKAKGSVFKIEFIREQGSNN</sequence>
<dbReference type="InterPro" id="IPR003660">
    <property type="entry name" value="HAMP_dom"/>
</dbReference>
<dbReference type="PROSITE" id="PS50113">
    <property type="entry name" value="PAC"/>
    <property type="match status" value="1"/>
</dbReference>
<dbReference type="InterPro" id="IPR036890">
    <property type="entry name" value="HATPase_C_sf"/>
</dbReference>
<gene>
    <name evidence="14" type="ORF">NM125_04665</name>
</gene>
<keyword evidence="7" id="KW-0418">Kinase</keyword>
<dbReference type="CDD" id="cd06225">
    <property type="entry name" value="HAMP"/>
    <property type="match status" value="1"/>
</dbReference>
<dbReference type="PROSITE" id="PS50885">
    <property type="entry name" value="HAMP"/>
    <property type="match status" value="1"/>
</dbReference>
<evidence type="ECO:0000256" key="7">
    <source>
        <dbReference type="ARBA" id="ARBA00022777"/>
    </source>
</evidence>
<dbReference type="PROSITE" id="PS50109">
    <property type="entry name" value="HIS_KIN"/>
    <property type="match status" value="1"/>
</dbReference>
<dbReference type="RefSeq" id="WP_255133339.1">
    <property type="nucleotide sequence ID" value="NZ_JANDBC010000001.1"/>
</dbReference>
<comment type="caution">
    <text evidence="14">The sequence shown here is derived from an EMBL/GenBank/DDBJ whole genome shotgun (WGS) entry which is preliminary data.</text>
</comment>
<keyword evidence="9" id="KW-0843">Virulence</keyword>
<dbReference type="NCBIfam" id="TIGR00229">
    <property type="entry name" value="sensory_box"/>
    <property type="match status" value="1"/>
</dbReference>
<evidence type="ECO:0000259" key="13">
    <source>
        <dbReference type="PROSITE" id="PS50885"/>
    </source>
</evidence>
<evidence type="ECO:0000256" key="1">
    <source>
        <dbReference type="ARBA" id="ARBA00000085"/>
    </source>
</evidence>
<organism evidence="14 15">
    <name type="scientific">Gracilimonas sediminicola</name>
    <dbReference type="NCBI Taxonomy" id="2952158"/>
    <lineage>
        <taxon>Bacteria</taxon>
        <taxon>Pseudomonadati</taxon>
        <taxon>Balneolota</taxon>
        <taxon>Balneolia</taxon>
        <taxon>Balneolales</taxon>
        <taxon>Balneolaceae</taxon>
        <taxon>Gracilimonas</taxon>
    </lineage>
</organism>
<keyword evidence="15" id="KW-1185">Reference proteome</keyword>
<dbReference type="SUPFAM" id="SSF158472">
    <property type="entry name" value="HAMP domain-like"/>
    <property type="match status" value="1"/>
</dbReference>
<dbReference type="InterPro" id="IPR035965">
    <property type="entry name" value="PAS-like_dom_sf"/>
</dbReference>
<evidence type="ECO:0000256" key="4">
    <source>
        <dbReference type="ARBA" id="ARBA00022553"/>
    </source>
</evidence>
<dbReference type="EC" id="2.7.13.3" evidence="3"/>
<reference evidence="14" key="1">
    <citation type="submission" date="2022-06" db="EMBL/GenBank/DDBJ databases">
        <title>Gracilimonas sp. CAU 1638 isolated from sea sediment.</title>
        <authorList>
            <person name="Kim W."/>
        </authorList>
    </citation>
    <scope>NUCLEOTIDE SEQUENCE</scope>
    <source>
        <strain evidence="14">CAU 1638</strain>
    </source>
</reference>
<dbReference type="EMBL" id="JANDBC010000001">
    <property type="protein sequence ID" value="MCP9290873.1"/>
    <property type="molecule type" value="Genomic_DNA"/>
</dbReference>
<evidence type="ECO:0000256" key="2">
    <source>
        <dbReference type="ARBA" id="ARBA00004370"/>
    </source>
</evidence>
<proteinExistence type="predicted"/>